<evidence type="ECO:0000256" key="4">
    <source>
        <dbReference type="ARBA" id="ARBA00008426"/>
    </source>
</evidence>
<dbReference type="NCBIfam" id="TIGR00876">
    <property type="entry name" value="tal_mycobact"/>
    <property type="match status" value="1"/>
</dbReference>
<dbReference type="CDD" id="cd00955">
    <property type="entry name" value="Transaldolase_like"/>
    <property type="match status" value="1"/>
</dbReference>
<dbReference type="GO" id="GO:0004801">
    <property type="term" value="F:transaldolase activity"/>
    <property type="evidence" value="ECO:0007669"/>
    <property type="project" value="UniProtKB-UniRule"/>
</dbReference>
<keyword evidence="6 11" id="KW-0963">Cytoplasm</keyword>
<gene>
    <name evidence="11" type="primary">tal</name>
    <name evidence="13" type="ORF">EV645_3891</name>
</gene>
<evidence type="ECO:0000256" key="12">
    <source>
        <dbReference type="SAM" id="MobiDB-lite"/>
    </source>
</evidence>
<feature type="active site" description="Schiff-base intermediate with substrate" evidence="11">
    <location>
        <position position="139"/>
    </location>
</feature>
<sequence length="382" mass="41800">MTKLEHLYAYFGQSPWLDNLTRAYLRDGTLTRLVGNGIRGVTANPTIFARSILGSDDYDEQFSALMSVGTSVDKAYWELLMSDVGQALTVLRPVFDAGDCVDGFVSVEVSPELAHDAAGTIDAARWLRRRLAQPNLLVKIPATAEGVTAVETLTGEGSSVNVTLLFSLSRYAEIIEAYLSGLEKFTANGGDPSTVSSVASFFVSRVDTEVDHRLEALGTDEALALRGQAAVAQAKLAYRSFTEQFSSRRWHHLADLGADIQRPLWASTSTKNPGDRDTRYVEELIGPDTVTTLPEATIAAFEDHGRTARTVDHGLSQAAEIMERLAVVGIDMTAVGRTLEENGIASFEKAYQDVLAKLTEMKAAQRRTAQRRTAPRRRRADR</sequence>
<comment type="function">
    <text evidence="1 11">Transaldolase is important for the balance of metabolites in the pentose-phosphate pathway.</text>
</comment>
<evidence type="ECO:0000256" key="10">
    <source>
        <dbReference type="ARBA" id="ARBA00048810"/>
    </source>
</evidence>
<dbReference type="NCBIfam" id="NF002881">
    <property type="entry name" value="PRK03343.1"/>
    <property type="match status" value="1"/>
</dbReference>
<evidence type="ECO:0000313" key="13">
    <source>
        <dbReference type="EMBL" id="RZU16336.1"/>
    </source>
</evidence>
<evidence type="ECO:0000256" key="6">
    <source>
        <dbReference type="ARBA" id="ARBA00022490"/>
    </source>
</evidence>
<dbReference type="GO" id="GO:0006098">
    <property type="term" value="P:pentose-phosphate shunt"/>
    <property type="evidence" value="ECO:0007669"/>
    <property type="project" value="UniProtKB-UniRule"/>
</dbReference>
<evidence type="ECO:0000256" key="11">
    <source>
        <dbReference type="HAMAP-Rule" id="MF_00493"/>
    </source>
</evidence>
<comment type="similarity">
    <text evidence="4 11">Belongs to the transaldolase family. Type 2 subfamily.</text>
</comment>
<dbReference type="InterPro" id="IPR001585">
    <property type="entry name" value="TAL/FSA"/>
</dbReference>
<organism evidence="13 14">
    <name type="scientific">Kribbella rubisoli</name>
    <dbReference type="NCBI Taxonomy" id="3075929"/>
    <lineage>
        <taxon>Bacteria</taxon>
        <taxon>Bacillati</taxon>
        <taxon>Actinomycetota</taxon>
        <taxon>Actinomycetes</taxon>
        <taxon>Propionibacteriales</taxon>
        <taxon>Kribbellaceae</taxon>
        <taxon>Kribbella</taxon>
    </lineage>
</organism>
<keyword evidence="7 11" id="KW-0808">Transferase</keyword>
<evidence type="ECO:0000256" key="1">
    <source>
        <dbReference type="ARBA" id="ARBA00003518"/>
    </source>
</evidence>
<comment type="subcellular location">
    <subcellularLocation>
        <location evidence="2 11">Cytoplasm</location>
    </subcellularLocation>
</comment>
<evidence type="ECO:0000256" key="3">
    <source>
        <dbReference type="ARBA" id="ARBA00004857"/>
    </source>
</evidence>
<evidence type="ECO:0000256" key="2">
    <source>
        <dbReference type="ARBA" id="ARBA00004496"/>
    </source>
</evidence>
<keyword evidence="14" id="KW-1185">Reference proteome</keyword>
<evidence type="ECO:0000256" key="5">
    <source>
        <dbReference type="ARBA" id="ARBA00013151"/>
    </source>
</evidence>
<comment type="catalytic activity">
    <reaction evidence="10 11">
        <text>D-sedoheptulose 7-phosphate + D-glyceraldehyde 3-phosphate = D-erythrose 4-phosphate + beta-D-fructose 6-phosphate</text>
        <dbReference type="Rhea" id="RHEA:17053"/>
        <dbReference type="ChEBI" id="CHEBI:16897"/>
        <dbReference type="ChEBI" id="CHEBI:57483"/>
        <dbReference type="ChEBI" id="CHEBI:57634"/>
        <dbReference type="ChEBI" id="CHEBI:59776"/>
        <dbReference type="EC" id="2.2.1.2"/>
    </reaction>
</comment>
<name>A0A4V2FY51_9ACTN</name>
<dbReference type="PIRSF" id="PIRSF036915">
    <property type="entry name" value="Trnald_Bac_Plnt"/>
    <property type="match status" value="1"/>
</dbReference>
<dbReference type="UniPathway" id="UPA00115">
    <property type="reaction ID" value="UER00414"/>
</dbReference>
<dbReference type="InterPro" id="IPR004732">
    <property type="entry name" value="Transaldolase_2"/>
</dbReference>
<dbReference type="OrthoDB" id="9809101at2"/>
<feature type="region of interest" description="Disordered" evidence="12">
    <location>
        <begin position="362"/>
        <end position="382"/>
    </location>
</feature>
<reference evidence="13 14" key="1">
    <citation type="journal article" date="2015" name="Stand. Genomic Sci.">
        <title>Genomic Encyclopedia of Bacterial and Archaeal Type Strains, Phase III: the genomes of soil and plant-associated and newly described type strains.</title>
        <authorList>
            <person name="Whitman W.B."/>
            <person name="Woyke T."/>
            <person name="Klenk H.P."/>
            <person name="Zhou Y."/>
            <person name="Lilburn T.G."/>
            <person name="Beck B.J."/>
            <person name="De Vos P."/>
            <person name="Vandamme P."/>
            <person name="Eisen J.A."/>
            <person name="Garrity G."/>
            <person name="Hugenholtz P."/>
            <person name="Kyrpides N.C."/>
        </authorList>
    </citation>
    <scope>NUCLEOTIDE SEQUENCE [LARGE SCALE GENOMIC DNA]</scope>
    <source>
        <strain evidence="13 14">VKM Ac-2540</strain>
    </source>
</reference>
<dbReference type="HAMAP" id="MF_00493">
    <property type="entry name" value="Transaldolase_2"/>
    <property type="match status" value="1"/>
</dbReference>
<dbReference type="InterPro" id="IPR018225">
    <property type="entry name" value="Transaldolase_AS"/>
</dbReference>
<keyword evidence="8 11" id="KW-0570">Pentose shunt</keyword>
<feature type="compositionally biased region" description="Basic residues" evidence="12">
    <location>
        <begin position="364"/>
        <end position="382"/>
    </location>
</feature>
<keyword evidence="9 11" id="KW-0704">Schiff base</keyword>
<evidence type="ECO:0000256" key="7">
    <source>
        <dbReference type="ARBA" id="ARBA00022679"/>
    </source>
</evidence>
<evidence type="ECO:0000256" key="8">
    <source>
        <dbReference type="ARBA" id="ARBA00023126"/>
    </source>
</evidence>
<dbReference type="InterPro" id="IPR013785">
    <property type="entry name" value="Aldolase_TIM"/>
</dbReference>
<evidence type="ECO:0000313" key="14">
    <source>
        <dbReference type="Proteomes" id="UP000292027"/>
    </source>
</evidence>
<comment type="pathway">
    <text evidence="3 11">Carbohydrate degradation; pentose phosphate pathway; D-glyceraldehyde 3-phosphate and beta-D-fructose 6-phosphate from D-ribose 5-phosphate and D-xylulose 5-phosphate (non-oxidative stage): step 2/3.</text>
</comment>
<accession>A0A4V2FY51</accession>
<dbReference type="SUPFAM" id="SSF51569">
    <property type="entry name" value="Aldolase"/>
    <property type="match status" value="1"/>
</dbReference>
<proteinExistence type="inferred from homology"/>
<dbReference type="PROSITE" id="PS00958">
    <property type="entry name" value="TRANSALDOLASE_2"/>
    <property type="match status" value="1"/>
</dbReference>
<dbReference type="PANTHER" id="PTHR10683:SF31">
    <property type="entry name" value="TRANSALDOLASE"/>
    <property type="match status" value="1"/>
</dbReference>
<dbReference type="AlphaFoldDB" id="A0A4V2FY51"/>
<dbReference type="EMBL" id="SHKR01000012">
    <property type="protein sequence ID" value="RZU16336.1"/>
    <property type="molecule type" value="Genomic_DNA"/>
</dbReference>
<dbReference type="EC" id="2.2.1.2" evidence="5 11"/>
<protein>
    <recommendedName>
        <fullName evidence="5 11">Transaldolase</fullName>
        <ecNumber evidence="5 11">2.2.1.2</ecNumber>
    </recommendedName>
</protein>
<dbReference type="Proteomes" id="UP000292027">
    <property type="component" value="Unassembled WGS sequence"/>
</dbReference>
<comment type="caution">
    <text evidence="13">The sequence shown here is derived from an EMBL/GenBank/DDBJ whole genome shotgun (WGS) entry which is preliminary data.</text>
</comment>
<dbReference type="Pfam" id="PF00923">
    <property type="entry name" value="TAL_FSA"/>
    <property type="match status" value="1"/>
</dbReference>
<dbReference type="GO" id="GO:0005737">
    <property type="term" value="C:cytoplasm"/>
    <property type="evidence" value="ECO:0007669"/>
    <property type="project" value="UniProtKB-SubCell"/>
</dbReference>
<evidence type="ECO:0000256" key="9">
    <source>
        <dbReference type="ARBA" id="ARBA00023270"/>
    </source>
</evidence>
<dbReference type="PANTHER" id="PTHR10683">
    <property type="entry name" value="TRANSALDOLASE"/>
    <property type="match status" value="1"/>
</dbReference>
<dbReference type="GO" id="GO:0005975">
    <property type="term" value="P:carbohydrate metabolic process"/>
    <property type="evidence" value="ECO:0007669"/>
    <property type="project" value="InterPro"/>
</dbReference>
<dbReference type="Gene3D" id="3.20.20.70">
    <property type="entry name" value="Aldolase class I"/>
    <property type="match status" value="1"/>
</dbReference>
<dbReference type="RefSeq" id="WP_130445256.1">
    <property type="nucleotide sequence ID" value="NZ_SHKR01000012.1"/>
</dbReference>